<dbReference type="RefSeq" id="WP_196936072.1">
    <property type="nucleotide sequence ID" value="NZ_MU158698.1"/>
</dbReference>
<evidence type="ECO:0000313" key="1">
    <source>
        <dbReference type="EMBL" id="MBE8714678.1"/>
    </source>
</evidence>
<gene>
    <name evidence="1" type="ORF">C4F49_13395</name>
</gene>
<dbReference type="Proteomes" id="UP000616201">
    <property type="component" value="Unassembled WGS sequence"/>
</dbReference>
<dbReference type="AlphaFoldDB" id="A0A928UZ13"/>
<evidence type="ECO:0000313" key="2">
    <source>
        <dbReference type="Proteomes" id="UP000616201"/>
    </source>
</evidence>
<name>A0A928UZ13_9SPHI</name>
<keyword evidence="2" id="KW-1185">Reference proteome</keyword>
<accession>A0A928UZ13</accession>
<proteinExistence type="predicted"/>
<dbReference type="EMBL" id="PRDK01000007">
    <property type="protein sequence ID" value="MBE8714678.1"/>
    <property type="molecule type" value="Genomic_DNA"/>
</dbReference>
<reference evidence="1" key="1">
    <citation type="submission" date="2018-02" db="EMBL/GenBank/DDBJ databases">
        <authorList>
            <person name="Vasarhelyi B.M."/>
            <person name="Deshmukh S."/>
            <person name="Balint B."/>
            <person name="Kukolya J."/>
        </authorList>
    </citation>
    <scope>NUCLEOTIDE SEQUENCE</scope>
    <source>
        <strain evidence="1">KB22</strain>
    </source>
</reference>
<sequence>MAGWRKCKLAIFVCAIQDVPKEHPESLIKADLQSAQVFGITNPDLFTSSTSPCGRYRTAVFKVKSKNSKVKNRSGSYKVAGMLKCRLAIFVCAIQDVPKEHPESLIKADLQSVLLLKSLCWVRDCKSQFIYEFDIALRKISNRGFQSKK</sequence>
<organism evidence="1 2">
    <name type="scientific">Sphingobacterium hungaricum</name>
    <dbReference type="NCBI Taxonomy" id="2082723"/>
    <lineage>
        <taxon>Bacteria</taxon>
        <taxon>Pseudomonadati</taxon>
        <taxon>Bacteroidota</taxon>
        <taxon>Sphingobacteriia</taxon>
        <taxon>Sphingobacteriales</taxon>
        <taxon>Sphingobacteriaceae</taxon>
        <taxon>Sphingobacterium</taxon>
    </lineage>
</organism>
<comment type="caution">
    <text evidence="1">The sequence shown here is derived from an EMBL/GenBank/DDBJ whole genome shotgun (WGS) entry which is preliminary data.</text>
</comment>
<protein>
    <submittedName>
        <fullName evidence="1">Uncharacterized protein</fullName>
    </submittedName>
</protein>